<feature type="compositionally biased region" description="Basic and acidic residues" evidence="1">
    <location>
        <begin position="255"/>
        <end position="264"/>
    </location>
</feature>
<evidence type="ECO:0000256" key="1">
    <source>
        <dbReference type="SAM" id="MobiDB-lite"/>
    </source>
</evidence>
<organism evidence="2 3">
    <name type="scientific">Syphacia muris</name>
    <dbReference type="NCBI Taxonomy" id="451379"/>
    <lineage>
        <taxon>Eukaryota</taxon>
        <taxon>Metazoa</taxon>
        <taxon>Ecdysozoa</taxon>
        <taxon>Nematoda</taxon>
        <taxon>Chromadorea</taxon>
        <taxon>Rhabditida</taxon>
        <taxon>Spirurina</taxon>
        <taxon>Oxyuridomorpha</taxon>
        <taxon>Oxyuroidea</taxon>
        <taxon>Oxyuridae</taxon>
        <taxon>Syphacia</taxon>
    </lineage>
</organism>
<feature type="region of interest" description="Disordered" evidence="1">
    <location>
        <begin position="410"/>
        <end position="437"/>
    </location>
</feature>
<dbReference type="Proteomes" id="UP000046393">
    <property type="component" value="Unplaced"/>
</dbReference>
<feature type="region of interest" description="Disordered" evidence="1">
    <location>
        <begin position="255"/>
        <end position="279"/>
    </location>
</feature>
<feature type="region of interest" description="Disordered" evidence="1">
    <location>
        <begin position="484"/>
        <end position="530"/>
    </location>
</feature>
<name>A0A0N5ARW3_9BILA</name>
<evidence type="ECO:0000313" key="3">
    <source>
        <dbReference type="WBParaSite" id="SMUV_0000750701-mRNA-1"/>
    </source>
</evidence>
<keyword evidence="2" id="KW-1185">Reference proteome</keyword>
<feature type="compositionally biased region" description="Basic residues" evidence="1">
    <location>
        <begin position="265"/>
        <end position="277"/>
    </location>
</feature>
<sequence length="618" mass="72207">MSLQLSNTELDQLAEQGENLRKRSKNRRTDYKLIDSEIVKTAPEPLPTALKEQIREMLESRVSNDTSANSTIPQQDRSGYITDVSSATWQFSTQSFSPRSVVSINGAPKNDNGLLKVRTDLSPNVRSETSRSNAAVQTTQVEEEKRWPYMPNLKPMGDSAQSTMTREYNESYTRHIDRYSSMPTLDGGRGGTLIKIKDDRPRPHGIMKSRELQSKEQILYGDQPRNTMRHERWEEKEIVQTKPKVTEIIQKVEEHTRREEVERTRLRREKKEKKQRSGYRYGNAQEMVFNYDAQFQDSSLARDWHTGQENLSRKNISMQESRRRVQSESSYADTDIRSGFSPRQGAESSDWMYRTYEQRPYSPSELNAAVRNAYEAVDRAHQDINNYRYGNSYRDYVPSQEGYMRTSSTRREMKNGSSGGQHFTNDYYSDGRHSSVSDSLRRGEARYIPNGEIREVVYSSRRNDGRVHKSFSTRDVFHSGGHEERRNFYRGSQQNVPFVEFPPTLPRSDREAPIPPPHRSRSTSNDAYRPITKSRSYADWDDRRGFDPIARRRDDEMMRIENEFRDSLLMPLPYVGGYTHKKERRHEQIPGGYETFQHEERSDSGHRFDKEGRPTQFR</sequence>
<feature type="region of interest" description="Disordered" evidence="1">
    <location>
        <begin position="179"/>
        <end position="205"/>
    </location>
</feature>
<reference evidence="3" key="1">
    <citation type="submission" date="2017-02" db="UniProtKB">
        <authorList>
            <consortium name="WormBaseParasite"/>
        </authorList>
    </citation>
    <scope>IDENTIFICATION</scope>
</reference>
<feature type="compositionally biased region" description="Polar residues" evidence="1">
    <location>
        <begin position="123"/>
        <end position="140"/>
    </location>
</feature>
<feature type="compositionally biased region" description="Basic and acidic residues" evidence="1">
    <location>
        <begin position="596"/>
        <end position="618"/>
    </location>
</feature>
<evidence type="ECO:0000313" key="2">
    <source>
        <dbReference type="Proteomes" id="UP000046393"/>
    </source>
</evidence>
<proteinExistence type="predicted"/>
<dbReference type="WBParaSite" id="SMUV_0000750701-mRNA-1">
    <property type="protein sequence ID" value="SMUV_0000750701-mRNA-1"/>
    <property type="gene ID" value="SMUV_0000750701"/>
</dbReference>
<feature type="region of interest" description="Disordered" evidence="1">
    <location>
        <begin position="123"/>
        <end position="143"/>
    </location>
</feature>
<protein>
    <submittedName>
        <fullName evidence="3">SDP_N domain-containing protein</fullName>
    </submittedName>
</protein>
<feature type="region of interest" description="Disordered" evidence="1">
    <location>
        <begin position="581"/>
        <end position="618"/>
    </location>
</feature>
<feature type="region of interest" description="Disordered" evidence="1">
    <location>
        <begin position="318"/>
        <end position="347"/>
    </location>
</feature>
<accession>A0A0N5ARW3</accession>
<dbReference type="AlphaFoldDB" id="A0A0N5ARW3"/>
<feature type="compositionally biased region" description="Basic and acidic residues" evidence="1">
    <location>
        <begin position="195"/>
        <end position="205"/>
    </location>
</feature>